<sequence>MAQASFWHGLDIFTSYLNKSQQLKNAQYLGKKEQ</sequence>
<organism evidence="1 2">
    <name type="scientific">Saccharomyces cerevisiae (strain AWRI1631)</name>
    <name type="common">Baker's yeast</name>
    <dbReference type="NCBI Taxonomy" id="545124"/>
    <lineage>
        <taxon>Eukaryota</taxon>
        <taxon>Fungi</taxon>
        <taxon>Dikarya</taxon>
        <taxon>Ascomycota</taxon>
        <taxon>Saccharomycotina</taxon>
        <taxon>Saccharomycetes</taxon>
        <taxon>Saccharomycetales</taxon>
        <taxon>Saccharomycetaceae</taxon>
        <taxon>Saccharomyces</taxon>
    </lineage>
</organism>
<dbReference type="EMBL" id="ABSV01001870">
    <property type="protein sequence ID" value="EDZ70030.1"/>
    <property type="molecule type" value="Genomic_DNA"/>
</dbReference>
<proteinExistence type="predicted"/>
<evidence type="ECO:0000313" key="1">
    <source>
        <dbReference type="EMBL" id="EDZ70030.1"/>
    </source>
</evidence>
<accession>B5VPW4</accession>
<name>B5VPW4_YEAS6</name>
<dbReference type="AlphaFoldDB" id="B5VPW4"/>
<dbReference type="Proteomes" id="UP000008988">
    <property type="component" value="Unassembled WGS sequence"/>
</dbReference>
<gene>
    <name evidence="1" type="ORF">AWRI1631_133330</name>
</gene>
<evidence type="ECO:0000313" key="2">
    <source>
        <dbReference type="Proteomes" id="UP000008988"/>
    </source>
</evidence>
<reference evidence="1 2" key="1">
    <citation type="journal article" date="2008" name="FEMS Yeast Res.">
        <title>Comparative genome analysis of a Saccharomyces cerevisiae wine strain.</title>
        <authorList>
            <person name="Borneman A.R."/>
            <person name="Forgan A.H."/>
            <person name="Pretorius I.S."/>
            <person name="Chambers P.J."/>
        </authorList>
    </citation>
    <scope>NUCLEOTIDE SEQUENCE [LARGE SCALE GENOMIC DNA]</scope>
    <source>
        <strain evidence="1 2">AWRI1631</strain>
    </source>
</reference>
<protein>
    <submittedName>
        <fullName evidence="1">Uncharacterized protein</fullName>
    </submittedName>
</protein>
<comment type="caution">
    <text evidence="1">The sequence shown here is derived from an EMBL/GenBank/DDBJ whole genome shotgun (WGS) entry which is preliminary data.</text>
</comment>